<keyword evidence="1" id="KW-0732">Signal</keyword>
<dbReference type="InterPro" id="IPR044816">
    <property type="entry name" value="BURP"/>
</dbReference>
<feature type="signal peptide" evidence="1">
    <location>
        <begin position="1"/>
        <end position="31"/>
    </location>
</feature>
<evidence type="ECO:0000259" key="2">
    <source>
        <dbReference type="PROSITE" id="PS51277"/>
    </source>
</evidence>
<dbReference type="InterPro" id="IPR004873">
    <property type="entry name" value="BURP_dom"/>
</dbReference>
<dbReference type="PANTHER" id="PTHR31236:SF41">
    <property type="entry name" value="BURP DOMAIN PROTEIN USPL1"/>
    <property type="match status" value="1"/>
</dbReference>
<gene>
    <name evidence="3" type="ORF">ACH5RR_022089</name>
</gene>
<evidence type="ECO:0000313" key="4">
    <source>
        <dbReference type="Proteomes" id="UP001630127"/>
    </source>
</evidence>
<reference evidence="3 4" key="1">
    <citation type="submission" date="2024-11" db="EMBL/GenBank/DDBJ databases">
        <title>A near-complete genome assembly of Cinchona calisaya.</title>
        <authorList>
            <person name="Lian D.C."/>
            <person name="Zhao X.W."/>
            <person name="Wei L."/>
        </authorList>
    </citation>
    <scope>NUCLEOTIDE SEQUENCE [LARGE SCALE GENOMIC DNA]</scope>
    <source>
        <tissue evidence="3">Nenye</tissue>
    </source>
</reference>
<protein>
    <recommendedName>
        <fullName evidence="2">BURP domain-containing protein</fullName>
    </recommendedName>
</protein>
<dbReference type="PANTHER" id="PTHR31236">
    <property type="entry name" value="BURP DOMAIN PROTEIN USPL1-LIKE"/>
    <property type="match status" value="1"/>
</dbReference>
<dbReference type="Proteomes" id="UP001630127">
    <property type="component" value="Unassembled WGS sequence"/>
</dbReference>
<sequence>MRRADMAAGLNSCIFFFLALIFLQCFCGSRAREIADRHGMQMQQTKDSNNYIQNQLNGMLGKHEKDLAVNVFFNEEDLKLGNKIPIYFPIKGPSAKPPLLSREQADSIPFSSSKLPYLLQLFSFSKDSPQANAMADTLSHCEFKPGKGEIKFCATSLESMLDSALNVFGSKTPFKVLTTNHLKDQTTSILQNYTIQDEPKVISSSKMVACHTMSYPYAVYYCHSQESDTKLFKVLLLGENGNKVDAMAICHMDTSDWDPNHVAFCVLKSVPGRSSPVCHFFPADHLVWVASTSAL</sequence>
<proteinExistence type="predicted"/>
<dbReference type="Pfam" id="PF03181">
    <property type="entry name" value="BURP"/>
    <property type="match status" value="1"/>
</dbReference>
<accession>A0ABD2Z6T8</accession>
<dbReference type="EMBL" id="JBJUIK010000010">
    <property type="protein sequence ID" value="KAL3515187.1"/>
    <property type="molecule type" value="Genomic_DNA"/>
</dbReference>
<comment type="caution">
    <text evidence="3">The sequence shown here is derived from an EMBL/GenBank/DDBJ whole genome shotgun (WGS) entry which is preliminary data.</text>
</comment>
<dbReference type="AlphaFoldDB" id="A0ABD2Z6T8"/>
<keyword evidence="4" id="KW-1185">Reference proteome</keyword>
<feature type="domain" description="BURP" evidence="2">
    <location>
        <begin position="72"/>
        <end position="291"/>
    </location>
</feature>
<feature type="chain" id="PRO_5044865637" description="BURP domain-containing protein" evidence="1">
    <location>
        <begin position="32"/>
        <end position="295"/>
    </location>
</feature>
<name>A0ABD2Z6T8_9GENT</name>
<dbReference type="PROSITE" id="PS51277">
    <property type="entry name" value="BURP"/>
    <property type="match status" value="1"/>
</dbReference>
<organism evidence="3 4">
    <name type="scientific">Cinchona calisaya</name>
    <dbReference type="NCBI Taxonomy" id="153742"/>
    <lineage>
        <taxon>Eukaryota</taxon>
        <taxon>Viridiplantae</taxon>
        <taxon>Streptophyta</taxon>
        <taxon>Embryophyta</taxon>
        <taxon>Tracheophyta</taxon>
        <taxon>Spermatophyta</taxon>
        <taxon>Magnoliopsida</taxon>
        <taxon>eudicotyledons</taxon>
        <taxon>Gunneridae</taxon>
        <taxon>Pentapetalae</taxon>
        <taxon>asterids</taxon>
        <taxon>lamiids</taxon>
        <taxon>Gentianales</taxon>
        <taxon>Rubiaceae</taxon>
        <taxon>Cinchonoideae</taxon>
        <taxon>Cinchoneae</taxon>
        <taxon>Cinchona</taxon>
    </lineage>
</organism>
<dbReference type="SMART" id="SM01045">
    <property type="entry name" value="BURP"/>
    <property type="match status" value="1"/>
</dbReference>
<evidence type="ECO:0000313" key="3">
    <source>
        <dbReference type="EMBL" id="KAL3515187.1"/>
    </source>
</evidence>
<evidence type="ECO:0000256" key="1">
    <source>
        <dbReference type="SAM" id="SignalP"/>
    </source>
</evidence>